<dbReference type="InterPro" id="IPR018490">
    <property type="entry name" value="cNMP-bd_dom_sf"/>
</dbReference>
<dbReference type="InterPro" id="IPR051413">
    <property type="entry name" value="K/Na_HCN_channel"/>
</dbReference>
<dbReference type="PANTHER" id="PTHR45689">
    <property type="entry name" value="I[[H]] CHANNEL, ISOFORM E"/>
    <property type="match status" value="1"/>
</dbReference>
<evidence type="ECO:0000259" key="3">
    <source>
        <dbReference type="PROSITE" id="PS50042"/>
    </source>
</evidence>
<dbReference type="OMA" id="VYKSTHY"/>
<feature type="transmembrane region" description="Helical" evidence="2">
    <location>
        <begin position="352"/>
        <end position="375"/>
    </location>
</feature>
<dbReference type="SUPFAM" id="SSF51206">
    <property type="entry name" value="cAMP-binding domain-like"/>
    <property type="match status" value="1"/>
</dbReference>
<dbReference type="GeneID" id="5011347"/>
<feature type="transmembrane region" description="Helical" evidence="2">
    <location>
        <begin position="169"/>
        <end position="196"/>
    </location>
</feature>
<gene>
    <name evidence="4" type="ORF">GSPATT00029201001</name>
</gene>
<dbReference type="AlphaFoldDB" id="A0BHZ8"/>
<protein>
    <recommendedName>
        <fullName evidence="3">Cyclic nucleotide-binding domain-containing protein</fullName>
    </recommendedName>
</protein>
<feature type="transmembrane region" description="Helical" evidence="2">
    <location>
        <begin position="295"/>
        <end position="316"/>
    </location>
</feature>
<dbReference type="InterPro" id="IPR000595">
    <property type="entry name" value="cNMP-bd_dom"/>
</dbReference>
<reference evidence="4 5" key="1">
    <citation type="journal article" date="2006" name="Nature">
        <title>Global trends of whole-genome duplications revealed by the ciliate Paramecium tetraurelia.</title>
        <authorList>
            <consortium name="Genoscope"/>
            <person name="Aury J.-M."/>
            <person name="Jaillon O."/>
            <person name="Duret L."/>
            <person name="Noel B."/>
            <person name="Jubin C."/>
            <person name="Porcel B.M."/>
            <person name="Segurens B."/>
            <person name="Daubin V."/>
            <person name="Anthouard V."/>
            <person name="Aiach N."/>
            <person name="Arnaiz O."/>
            <person name="Billaut A."/>
            <person name="Beisson J."/>
            <person name="Blanc I."/>
            <person name="Bouhouche K."/>
            <person name="Camara F."/>
            <person name="Duharcourt S."/>
            <person name="Guigo R."/>
            <person name="Gogendeau D."/>
            <person name="Katinka M."/>
            <person name="Keller A.-M."/>
            <person name="Kissmehl R."/>
            <person name="Klotz C."/>
            <person name="Koll F."/>
            <person name="Le Moue A."/>
            <person name="Lepere C."/>
            <person name="Malinsky S."/>
            <person name="Nowacki M."/>
            <person name="Nowak J.K."/>
            <person name="Plattner H."/>
            <person name="Poulain J."/>
            <person name="Ruiz F."/>
            <person name="Serrano V."/>
            <person name="Zagulski M."/>
            <person name="Dessen P."/>
            <person name="Betermier M."/>
            <person name="Weissenbach J."/>
            <person name="Scarpelli C."/>
            <person name="Schachter V."/>
            <person name="Sperling L."/>
            <person name="Meyer E."/>
            <person name="Cohen J."/>
            <person name="Wincker P."/>
        </authorList>
    </citation>
    <scope>NUCLEOTIDE SEQUENCE [LARGE SCALE GENOMIC DNA]</scope>
    <source>
        <strain evidence="4 5">Stock d4-2</strain>
    </source>
</reference>
<keyword evidence="2" id="KW-1133">Transmembrane helix</keyword>
<dbReference type="GO" id="GO:0071805">
    <property type="term" value="P:potassium ion transmembrane transport"/>
    <property type="evidence" value="ECO:0000318"/>
    <property type="project" value="GO_Central"/>
</dbReference>
<dbReference type="OrthoDB" id="298475at2759"/>
<evidence type="ECO:0000313" key="5">
    <source>
        <dbReference type="Proteomes" id="UP000000600"/>
    </source>
</evidence>
<keyword evidence="5" id="KW-1185">Reference proteome</keyword>
<keyword evidence="2" id="KW-0812">Transmembrane</keyword>
<evidence type="ECO:0000313" key="4">
    <source>
        <dbReference type="EMBL" id="CAK58165.1"/>
    </source>
</evidence>
<dbReference type="STRING" id="5888.A0BHZ8"/>
<dbReference type="Pfam" id="PF00027">
    <property type="entry name" value="cNMP_binding"/>
    <property type="match status" value="1"/>
</dbReference>
<dbReference type="InParanoid" id="A0BHZ8"/>
<dbReference type="CDD" id="cd00038">
    <property type="entry name" value="CAP_ED"/>
    <property type="match status" value="1"/>
</dbReference>
<dbReference type="PROSITE" id="PS50042">
    <property type="entry name" value="CNMP_BINDING_3"/>
    <property type="match status" value="1"/>
</dbReference>
<dbReference type="GO" id="GO:0005249">
    <property type="term" value="F:voltage-gated potassium channel activity"/>
    <property type="evidence" value="ECO:0000318"/>
    <property type="project" value="GO_Central"/>
</dbReference>
<dbReference type="EMBL" id="CT867996">
    <property type="protein sequence ID" value="CAK58165.1"/>
    <property type="molecule type" value="Genomic_DNA"/>
</dbReference>
<name>A0BHZ8_PARTE</name>
<dbReference type="HOGENOM" id="CLU_295703_0_0_1"/>
<organism evidence="4 5">
    <name type="scientific">Paramecium tetraurelia</name>
    <dbReference type="NCBI Taxonomy" id="5888"/>
    <lineage>
        <taxon>Eukaryota</taxon>
        <taxon>Sar</taxon>
        <taxon>Alveolata</taxon>
        <taxon>Ciliophora</taxon>
        <taxon>Intramacronucleata</taxon>
        <taxon>Oligohymenophorea</taxon>
        <taxon>Peniculida</taxon>
        <taxon>Parameciidae</taxon>
        <taxon>Paramecium</taxon>
    </lineage>
</organism>
<dbReference type="GO" id="GO:0035725">
    <property type="term" value="P:sodium ion transmembrane transport"/>
    <property type="evidence" value="ECO:0000318"/>
    <property type="project" value="GO_Central"/>
</dbReference>
<feature type="domain" description="Cyclic nucleotide-binding" evidence="3">
    <location>
        <begin position="454"/>
        <end position="560"/>
    </location>
</feature>
<dbReference type="GO" id="GO:0098855">
    <property type="term" value="C:HCN channel complex"/>
    <property type="evidence" value="ECO:0000318"/>
    <property type="project" value="GO_Central"/>
</dbReference>
<proteinExistence type="predicted"/>
<dbReference type="InterPro" id="IPR014710">
    <property type="entry name" value="RmlC-like_jellyroll"/>
</dbReference>
<evidence type="ECO:0000256" key="2">
    <source>
        <dbReference type="SAM" id="Phobius"/>
    </source>
</evidence>
<feature type="region of interest" description="Disordered" evidence="1">
    <location>
        <begin position="843"/>
        <end position="902"/>
    </location>
</feature>
<dbReference type="PANTHER" id="PTHR45689:SF5">
    <property type="entry name" value="I[[H]] CHANNEL, ISOFORM E"/>
    <property type="match status" value="1"/>
</dbReference>
<sequence length="990" mass="115934">MLIRKQLLQQIKDPEVVDYNPKHRISQTLQYKNSESIQEEEEHSSLSQICQIKPVFVQTCPQQPIDIQSSDDYKVPTITNIASHKSSDQLLQKSDSKKIVLISNDSSYISSQSHFQSHLLSEHNRKSTQGRVRIIVNQIKQKLLNSIHYSKYNDPLVTQEQNDVSPLRYYYFTMYVFLSVIFSNLLSITLIPLINLFEGPRIVQQIVFGIKMLTLLQDLYYLRGPYKIIRGKLISNFKDWNKIYLDSFRLIVMVAIVFLEFDKDVILIILTSMLIVSDLIRSWETFENVYKSTHYIIFIVQLWISFIVLCTCFLKVFNDEEYSLGFYITYSISLITQNSINSLEITEQNSIIVSAFMLISYLCYVYTLILLFVWLKPELEIQEEKQKLLKGFVEMLKEKCKDYDLLRRCYSYLEFRIDEDIGRTKDQLTKKLSPALQDEIDLSLRTRMIDKIELMNKFSPQFKQQLLYAIEQVTFNPEDNIIIEHQIEDLGLYYILKGEVKVQFQGSSLANNKRSVTRLQEGQAFGQYSFISGVPSNISIYSCGVTTLLKLKRSEFLDIISNYPQDNEVFCMMKDNSNYNQHLFDCYYCKIKGHYVVECKHIQYFPQRQNVIEKYLYSLKQVRQPCKRKNKKYLTMKNLTQNQDKAKQVINKQTQEIMSEDLPEASQLPYSENQTYSVSYISNSMPFQKPSQDQQISNSNVNVDSLEQLNYEQEQYEEVTPPVLDQSIRRLRHNSNKTSHRTAGFVGNPQSQNYSTLDKDEKEILMQLQEGQKNEIVNQKQQFLSTTNRSGPNKLTFQFQKEGLPQTANKQDMIKQDFIQQQYSYGNLKLSQRQLTNRSHTYTNSYSKDVSNNPSSNSRQKKSQGLSSQTKDNGKKTNSANTQSDENKNVQKSQRTGTKQSNLAQLSQFQAITSPDNQGYFINDVIFNKFEKMKCYKIYYPHNNYDQVIVRQQSFAIDALKKHKRPHTSPYSIKCFVITKIRRVQRFIKQ</sequence>
<dbReference type="Proteomes" id="UP000000600">
    <property type="component" value="Unassembled WGS sequence"/>
</dbReference>
<feature type="transmembrane region" description="Helical" evidence="2">
    <location>
        <begin position="243"/>
        <end position="259"/>
    </location>
</feature>
<dbReference type="Gene3D" id="2.60.120.10">
    <property type="entry name" value="Jelly Rolls"/>
    <property type="match status" value="1"/>
</dbReference>
<dbReference type="RefSeq" id="XP_001425563.1">
    <property type="nucleotide sequence ID" value="XM_001425526.1"/>
</dbReference>
<dbReference type="KEGG" id="ptm:GSPATT00029201001"/>
<accession>A0BHZ8</accession>
<keyword evidence="2" id="KW-0472">Membrane</keyword>
<dbReference type="GO" id="GO:0003254">
    <property type="term" value="P:regulation of membrane depolarization"/>
    <property type="evidence" value="ECO:0000318"/>
    <property type="project" value="GO_Central"/>
</dbReference>
<evidence type="ECO:0000256" key="1">
    <source>
        <dbReference type="SAM" id="MobiDB-lite"/>
    </source>
</evidence>